<name>A0A2M8LV09_9ACTN</name>
<dbReference type="SUPFAM" id="SSF52058">
    <property type="entry name" value="L domain-like"/>
    <property type="match status" value="1"/>
</dbReference>
<dbReference type="AlphaFoldDB" id="A0A2M8LV09"/>
<evidence type="ECO:0000313" key="4">
    <source>
        <dbReference type="Proteomes" id="UP000230407"/>
    </source>
</evidence>
<dbReference type="InterPro" id="IPR032675">
    <property type="entry name" value="LRR_dom_sf"/>
</dbReference>
<dbReference type="Gene3D" id="3.40.1580.10">
    <property type="entry name" value="SMI1/KNR4-like"/>
    <property type="match status" value="1"/>
</dbReference>
<proteinExistence type="predicted"/>
<reference evidence="3 4" key="1">
    <citation type="submission" date="2017-11" db="EMBL/GenBank/DDBJ databases">
        <title>Streptomyces carmine sp. nov., a novel actinomycete isolated from Sophora alopecuroides in Xinjiang, China.</title>
        <authorList>
            <person name="Wang Y."/>
            <person name="Luo X."/>
            <person name="Wan C."/>
            <person name="Zhang L."/>
        </authorList>
    </citation>
    <scope>NUCLEOTIDE SEQUENCE [LARGE SCALE GENOMIC DNA]</scope>
    <source>
        <strain evidence="3 4">TRM SA0054</strain>
    </source>
</reference>
<dbReference type="InterPro" id="IPR037883">
    <property type="entry name" value="Knr4/Smi1-like_sf"/>
</dbReference>
<dbReference type="PANTHER" id="PTHR47432:SF1">
    <property type="entry name" value="CELL WALL ASSEMBLY REGULATOR SMI1"/>
    <property type="match status" value="1"/>
</dbReference>
<dbReference type="RefSeq" id="WP_100203517.1">
    <property type="nucleotide sequence ID" value="NZ_PGGW01000061.1"/>
</dbReference>
<comment type="caution">
    <text evidence="3">The sequence shown here is derived from an EMBL/GenBank/DDBJ whole genome shotgun (WGS) entry which is preliminary data.</text>
</comment>
<dbReference type="SMART" id="SM00860">
    <property type="entry name" value="SMI1_KNR4"/>
    <property type="match status" value="1"/>
</dbReference>
<dbReference type="EMBL" id="PGGW01000061">
    <property type="protein sequence ID" value="PJE95792.1"/>
    <property type="molecule type" value="Genomic_DNA"/>
</dbReference>
<evidence type="ECO:0000259" key="2">
    <source>
        <dbReference type="SMART" id="SM00860"/>
    </source>
</evidence>
<protein>
    <recommendedName>
        <fullName evidence="2">Knr4/Smi1-like domain-containing protein</fullName>
    </recommendedName>
</protein>
<dbReference type="Pfam" id="PF09346">
    <property type="entry name" value="SMI1_KNR4"/>
    <property type="match status" value="1"/>
</dbReference>
<dbReference type="InterPro" id="IPR051873">
    <property type="entry name" value="KNR4/SMI1_regulator"/>
</dbReference>
<dbReference type="InterPro" id="IPR018958">
    <property type="entry name" value="Knr4/Smi1-like_dom"/>
</dbReference>
<dbReference type="SUPFAM" id="SSF160631">
    <property type="entry name" value="SMI1/KNR4-like"/>
    <property type="match status" value="1"/>
</dbReference>
<dbReference type="Gene3D" id="3.80.10.10">
    <property type="entry name" value="Ribonuclease Inhibitor"/>
    <property type="match status" value="1"/>
</dbReference>
<evidence type="ECO:0000256" key="1">
    <source>
        <dbReference type="SAM" id="MobiDB-lite"/>
    </source>
</evidence>
<keyword evidence="4" id="KW-1185">Reference proteome</keyword>
<sequence>MVEQVARHMAGRIVADAPEGWARAVLSGHAGGGGSSMGGGYTVPGVRATALPSDMHSLLRELAAAVREERGWEPVSWEMDCRPSGEYRLTVFTDAVGHVSGPGGGYEIVLDPGYLLPQPGLRQEAGTAAPAGDPESAATRFRAYLERRAAVLGHPEELPPPATTAALDEAERRLGRPLPADLRALYLITDGDGIGYRHRHLIGNHAWLSLENLVAEYADGREWQDRPWLGWDLEWDAVVFDTVPADTVRRCGGHPGWIRFAADGGGNYLAVDTAPARDGRPGQVIATGRDYGEGPEYVADSVSSLLLQHLELLERGSYEKEEDDFLSLRGPARAPGTREIVGGIPAEVPPTLQAIHVNDATGTVDLGPLTAAPGLRLLNLNRSTTTDLAPVRGLPVESLRVTLDGGDLTPLAGHPHLAALTLRTTAPADLAPLSTIPHLHGLDLSGAGTTEPGVLAELAGLRYLALTRRQWDALLDRRAVPPALAAVRLAGDPAGDGVTFEDALVLAARLGMDTGGALRVTGGVTGGPGGPGGLGDGPVPG</sequence>
<gene>
    <name evidence="3" type="ORF">CUT44_21280</name>
</gene>
<feature type="region of interest" description="Disordered" evidence="1">
    <location>
        <begin position="522"/>
        <end position="541"/>
    </location>
</feature>
<dbReference type="Proteomes" id="UP000230407">
    <property type="component" value="Unassembled WGS sequence"/>
</dbReference>
<feature type="domain" description="Knr4/Smi1-like" evidence="2">
    <location>
        <begin position="161"/>
        <end position="308"/>
    </location>
</feature>
<evidence type="ECO:0000313" key="3">
    <source>
        <dbReference type="EMBL" id="PJE95792.1"/>
    </source>
</evidence>
<organism evidence="3 4">
    <name type="scientific">Streptomyces carminius</name>
    <dbReference type="NCBI Taxonomy" id="2665496"/>
    <lineage>
        <taxon>Bacteria</taxon>
        <taxon>Bacillati</taxon>
        <taxon>Actinomycetota</taxon>
        <taxon>Actinomycetes</taxon>
        <taxon>Kitasatosporales</taxon>
        <taxon>Streptomycetaceae</taxon>
        <taxon>Streptomyces</taxon>
    </lineage>
</organism>
<feature type="compositionally biased region" description="Gly residues" evidence="1">
    <location>
        <begin position="523"/>
        <end position="541"/>
    </location>
</feature>
<accession>A0A2M8LV09</accession>
<dbReference type="PANTHER" id="PTHR47432">
    <property type="entry name" value="CELL WALL ASSEMBLY REGULATOR SMI1"/>
    <property type="match status" value="1"/>
</dbReference>